<feature type="domain" description="Activating transcription factor 7-interacting protein Fn3" evidence="1">
    <location>
        <begin position="100"/>
        <end position="180"/>
    </location>
</feature>
<dbReference type="PANTHER" id="PTHR23210:SF23">
    <property type="entry name" value="ACTIVATING TRANSCRIPTION FACTOR 7-INTERACTING PROTEIN 2"/>
    <property type="match status" value="1"/>
</dbReference>
<organism evidence="2 3">
    <name type="scientific">Aquila chrysaetos chrysaetos</name>
    <dbReference type="NCBI Taxonomy" id="223781"/>
    <lineage>
        <taxon>Eukaryota</taxon>
        <taxon>Metazoa</taxon>
        <taxon>Chordata</taxon>
        <taxon>Craniata</taxon>
        <taxon>Vertebrata</taxon>
        <taxon>Euteleostomi</taxon>
        <taxon>Archelosauria</taxon>
        <taxon>Archosauria</taxon>
        <taxon>Dinosauria</taxon>
        <taxon>Saurischia</taxon>
        <taxon>Theropoda</taxon>
        <taxon>Coelurosauria</taxon>
        <taxon>Aves</taxon>
        <taxon>Neognathae</taxon>
        <taxon>Neoaves</taxon>
        <taxon>Telluraves</taxon>
        <taxon>Accipitrimorphae</taxon>
        <taxon>Accipitriformes</taxon>
        <taxon>Accipitridae</taxon>
        <taxon>Accipitrinae</taxon>
        <taxon>Aquila</taxon>
    </lineage>
</organism>
<evidence type="ECO:0000313" key="2">
    <source>
        <dbReference type="Ensembl" id="ENSACCP00020017007.1"/>
    </source>
</evidence>
<dbReference type="InterPro" id="IPR056565">
    <property type="entry name" value="Fn3_ATF7IP"/>
</dbReference>
<evidence type="ECO:0000259" key="1">
    <source>
        <dbReference type="Pfam" id="PF16794"/>
    </source>
</evidence>
<dbReference type="GO" id="GO:0003712">
    <property type="term" value="F:transcription coregulator activity"/>
    <property type="evidence" value="ECO:0007669"/>
    <property type="project" value="TreeGrafter"/>
</dbReference>
<dbReference type="GO" id="GO:0005634">
    <property type="term" value="C:nucleus"/>
    <property type="evidence" value="ECO:0007669"/>
    <property type="project" value="TreeGrafter"/>
</dbReference>
<dbReference type="GO" id="GO:0005667">
    <property type="term" value="C:transcription regulator complex"/>
    <property type="evidence" value="ECO:0007669"/>
    <property type="project" value="TreeGrafter"/>
</dbReference>
<dbReference type="InterPro" id="IPR026085">
    <property type="entry name" value="ATF7-int"/>
</dbReference>
<keyword evidence="3" id="KW-1185">Reference proteome</keyword>
<accession>A0A663EXG1</accession>
<sequence length="180" mass="21121">MKSYWSPWKTKIQQLQILQLFQITKCLHKQKHQQQFRQNRKKSEIFINQFEASVPQLRLPKAEKKHQMRLSSNFHIFLHCQGSLFVQSLLKNSETLLRILKVKVAYVQNPKGLALSWTLTEINPKCASLHSYDLYLFHENLSNNSASHWKKIGKVRALPLSVACCLSQVIIPKKYYCVIQ</sequence>
<dbReference type="Proteomes" id="UP000472275">
    <property type="component" value="Chromosome 25"/>
</dbReference>
<dbReference type="PANTHER" id="PTHR23210">
    <property type="entry name" value="ACTIVATING TRANSCRIPTION FACTOR 7 INTERACTING PROTEIN"/>
    <property type="match status" value="1"/>
</dbReference>
<dbReference type="Ensembl" id="ENSACCT00020017748.1">
    <property type="protein sequence ID" value="ENSACCP00020017007.1"/>
    <property type="gene ID" value="ENSACCG00020011657.1"/>
</dbReference>
<name>A0A663EXG1_AQUCH</name>
<dbReference type="InParanoid" id="A0A663EXG1"/>
<proteinExistence type="predicted"/>
<dbReference type="Pfam" id="PF16794">
    <property type="entry name" value="fn3_4"/>
    <property type="match status" value="1"/>
</dbReference>
<dbReference type="AlphaFoldDB" id="A0A663EXG1"/>
<dbReference type="GO" id="GO:0006355">
    <property type="term" value="P:regulation of DNA-templated transcription"/>
    <property type="evidence" value="ECO:0007669"/>
    <property type="project" value="TreeGrafter"/>
</dbReference>
<reference evidence="2" key="1">
    <citation type="submission" date="2025-08" db="UniProtKB">
        <authorList>
            <consortium name="Ensembl"/>
        </authorList>
    </citation>
    <scope>IDENTIFICATION</scope>
</reference>
<reference evidence="2" key="2">
    <citation type="submission" date="2025-09" db="UniProtKB">
        <authorList>
            <consortium name="Ensembl"/>
        </authorList>
    </citation>
    <scope>IDENTIFICATION</scope>
</reference>
<protein>
    <recommendedName>
        <fullName evidence="1">Activating transcription factor 7-interacting protein Fn3 domain-containing protein</fullName>
    </recommendedName>
</protein>
<evidence type="ECO:0000313" key="3">
    <source>
        <dbReference type="Proteomes" id="UP000472275"/>
    </source>
</evidence>